<dbReference type="PANTHER" id="PTHR43065">
    <property type="entry name" value="SENSOR HISTIDINE KINASE"/>
    <property type="match status" value="1"/>
</dbReference>
<evidence type="ECO:0000313" key="11">
    <source>
        <dbReference type="EMBL" id="SNT07511.1"/>
    </source>
</evidence>
<comment type="catalytic activity">
    <reaction evidence="1">
        <text>ATP + protein L-histidine = ADP + protein N-phospho-L-histidine.</text>
        <dbReference type="EC" id="2.7.13.3"/>
    </reaction>
</comment>
<evidence type="ECO:0000256" key="8">
    <source>
        <dbReference type="ARBA" id="ARBA00023012"/>
    </source>
</evidence>
<dbReference type="GO" id="GO:0005524">
    <property type="term" value="F:ATP binding"/>
    <property type="evidence" value="ECO:0007669"/>
    <property type="project" value="UniProtKB-KW"/>
</dbReference>
<keyword evidence="9" id="KW-1133">Transmembrane helix</keyword>
<dbReference type="EMBL" id="FZOJ01000037">
    <property type="protein sequence ID" value="SNT07511.1"/>
    <property type="molecule type" value="Genomic_DNA"/>
</dbReference>
<feature type="domain" description="Histidine kinase" evidence="10">
    <location>
        <begin position="460"/>
        <end position="673"/>
    </location>
</feature>
<dbReference type="InterPro" id="IPR036890">
    <property type="entry name" value="HATPase_C_sf"/>
</dbReference>
<evidence type="ECO:0000256" key="1">
    <source>
        <dbReference type="ARBA" id="ARBA00000085"/>
    </source>
</evidence>
<evidence type="ECO:0000259" key="10">
    <source>
        <dbReference type="PROSITE" id="PS50109"/>
    </source>
</evidence>
<dbReference type="SMART" id="SM00387">
    <property type="entry name" value="HATPase_c"/>
    <property type="match status" value="1"/>
</dbReference>
<dbReference type="Pfam" id="PF02518">
    <property type="entry name" value="HATPase_c"/>
    <property type="match status" value="1"/>
</dbReference>
<dbReference type="PANTHER" id="PTHR43065:SF10">
    <property type="entry name" value="PEROXIDE STRESS-ACTIVATED HISTIDINE KINASE MAK3"/>
    <property type="match status" value="1"/>
</dbReference>
<keyword evidence="5" id="KW-0547">Nucleotide-binding</keyword>
<evidence type="ECO:0000256" key="2">
    <source>
        <dbReference type="ARBA" id="ARBA00012438"/>
    </source>
</evidence>
<dbReference type="Gene3D" id="3.30.450.20">
    <property type="entry name" value="PAS domain"/>
    <property type="match status" value="1"/>
</dbReference>
<gene>
    <name evidence="11" type="ORF">SAMN05446037_103731</name>
</gene>
<dbReference type="SMART" id="SM00062">
    <property type="entry name" value="PBPb"/>
    <property type="match status" value="1"/>
</dbReference>
<keyword evidence="12" id="KW-1185">Reference proteome</keyword>
<dbReference type="Pfam" id="PF00497">
    <property type="entry name" value="SBP_bac_3"/>
    <property type="match status" value="1"/>
</dbReference>
<dbReference type="Gene3D" id="3.30.565.10">
    <property type="entry name" value="Histidine kinase-like ATPase, C-terminal domain"/>
    <property type="match status" value="1"/>
</dbReference>
<accession>A0A239JNN8</accession>
<dbReference type="RefSeq" id="WP_089285071.1">
    <property type="nucleotide sequence ID" value="NZ_FZOJ01000037.1"/>
</dbReference>
<protein>
    <recommendedName>
        <fullName evidence="2">histidine kinase</fullName>
        <ecNumber evidence="2">2.7.13.3</ecNumber>
    </recommendedName>
</protein>
<dbReference type="PROSITE" id="PS50109">
    <property type="entry name" value="HIS_KIN"/>
    <property type="match status" value="1"/>
</dbReference>
<organism evidence="11 12">
    <name type="scientific">Anaerovirgula multivorans</name>
    <dbReference type="NCBI Taxonomy" id="312168"/>
    <lineage>
        <taxon>Bacteria</taxon>
        <taxon>Bacillati</taxon>
        <taxon>Bacillota</taxon>
        <taxon>Clostridia</taxon>
        <taxon>Peptostreptococcales</taxon>
        <taxon>Natronincolaceae</taxon>
        <taxon>Anaerovirgula</taxon>
    </lineage>
</organism>
<dbReference type="EC" id="2.7.13.3" evidence="2"/>
<dbReference type="InterPro" id="IPR035965">
    <property type="entry name" value="PAS-like_dom_sf"/>
</dbReference>
<dbReference type="InterPro" id="IPR000014">
    <property type="entry name" value="PAS"/>
</dbReference>
<evidence type="ECO:0000313" key="12">
    <source>
        <dbReference type="Proteomes" id="UP000198304"/>
    </source>
</evidence>
<dbReference type="SMART" id="SM00388">
    <property type="entry name" value="HisKA"/>
    <property type="match status" value="1"/>
</dbReference>
<dbReference type="Pfam" id="PF00512">
    <property type="entry name" value="HisKA"/>
    <property type="match status" value="1"/>
</dbReference>
<dbReference type="CDD" id="cd00082">
    <property type="entry name" value="HisKA"/>
    <property type="match status" value="1"/>
</dbReference>
<dbReference type="Gene3D" id="1.10.287.130">
    <property type="match status" value="1"/>
</dbReference>
<dbReference type="PRINTS" id="PR00344">
    <property type="entry name" value="BCTRLSENSOR"/>
</dbReference>
<name>A0A239JNN8_9FIRM</name>
<dbReference type="Proteomes" id="UP000198304">
    <property type="component" value="Unassembled WGS sequence"/>
</dbReference>
<dbReference type="AlphaFoldDB" id="A0A239JNN8"/>
<keyword evidence="3" id="KW-0597">Phosphoprotein</keyword>
<reference evidence="11 12" key="1">
    <citation type="submission" date="2017-06" db="EMBL/GenBank/DDBJ databases">
        <authorList>
            <person name="Kim H.J."/>
            <person name="Triplett B.A."/>
        </authorList>
    </citation>
    <scope>NUCLEOTIDE SEQUENCE [LARGE SCALE GENOMIC DNA]</scope>
    <source>
        <strain evidence="11 12">SCA</strain>
    </source>
</reference>
<evidence type="ECO:0000256" key="9">
    <source>
        <dbReference type="SAM" id="Phobius"/>
    </source>
</evidence>
<dbReference type="SUPFAM" id="SSF47384">
    <property type="entry name" value="Homodimeric domain of signal transducing histidine kinase"/>
    <property type="match status" value="1"/>
</dbReference>
<feature type="transmembrane region" description="Helical" evidence="9">
    <location>
        <begin position="7"/>
        <end position="27"/>
    </location>
</feature>
<dbReference type="SUPFAM" id="SSF55874">
    <property type="entry name" value="ATPase domain of HSP90 chaperone/DNA topoisomerase II/histidine kinase"/>
    <property type="match status" value="1"/>
</dbReference>
<dbReference type="Gene3D" id="3.40.190.10">
    <property type="entry name" value="Periplasmic binding protein-like II"/>
    <property type="match status" value="2"/>
</dbReference>
<keyword evidence="6" id="KW-0418">Kinase</keyword>
<dbReference type="NCBIfam" id="TIGR00229">
    <property type="entry name" value="sensory_box"/>
    <property type="match status" value="1"/>
</dbReference>
<keyword evidence="4" id="KW-0808">Transferase</keyword>
<dbReference type="SUPFAM" id="SSF55785">
    <property type="entry name" value="PYP-like sensor domain (PAS domain)"/>
    <property type="match status" value="1"/>
</dbReference>
<keyword evidence="9" id="KW-0812">Transmembrane</keyword>
<keyword evidence="8" id="KW-0902">Two-component regulatory system</keyword>
<dbReference type="InterPro" id="IPR001638">
    <property type="entry name" value="Solute-binding_3/MltF_N"/>
</dbReference>
<dbReference type="SUPFAM" id="SSF53850">
    <property type="entry name" value="Periplasmic binding protein-like II"/>
    <property type="match status" value="1"/>
</dbReference>
<dbReference type="InterPro" id="IPR003594">
    <property type="entry name" value="HATPase_dom"/>
</dbReference>
<proteinExistence type="predicted"/>
<evidence type="ECO:0000256" key="6">
    <source>
        <dbReference type="ARBA" id="ARBA00022777"/>
    </source>
</evidence>
<evidence type="ECO:0000256" key="5">
    <source>
        <dbReference type="ARBA" id="ARBA00022741"/>
    </source>
</evidence>
<dbReference type="InterPro" id="IPR004358">
    <property type="entry name" value="Sig_transdc_His_kin-like_C"/>
</dbReference>
<keyword evidence="9" id="KW-0472">Membrane</keyword>
<dbReference type="InterPro" id="IPR003661">
    <property type="entry name" value="HisK_dim/P_dom"/>
</dbReference>
<dbReference type="InterPro" id="IPR005467">
    <property type="entry name" value="His_kinase_dom"/>
</dbReference>
<evidence type="ECO:0000256" key="3">
    <source>
        <dbReference type="ARBA" id="ARBA00022553"/>
    </source>
</evidence>
<evidence type="ECO:0000256" key="4">
    <source>
        <dbReference type="ARBA" id="ARBA00022679"/>
    </source>
</evidence>
<dbReference type="OrthoDB" id="9816482at2"/>
<keyword evidence="7" id="KW-0067">ATP-binding</keyword>
<sequence>MTLKKICLTIMMIGSLIYSIGFTMVYGDDDTIPLNNIPKMIKVAVDMNMPPLQYKEYNQYKGFNIDILEGIAEFQGFDIKYVPMTLEKSIVALEKGEVDAILGVSYLANLSESLIFTENILTSSVGLITNNEEMLEREDSLELTDRLIALKRKTVEYQYLQNVRRVQYNTTSNQEDAFYLMLEGRADSLMGDKVITQHLLEKHGLEEEYQFISSYIIPIEYSIAVYKENYNLLYELNYGIRQLKERGIYGEIYDVWFANEELEAQKRLEQLIRIFIFFALASSVIFILSMRWNKQLKREVDKKTGELQKINVELEYQITETKNKNELINQILQSSPRGMVSVNKEGTIDSCNPRAIEIIGLNKNPIGYHYWEVPIFKKLLWDKIQDVTEKGLQFLSEEMEWKEKERNSYSIRYMVYPLRNYEQSITGIMISFEDNTAEKKIRAELFAREKNKALNEIVAGIAHEIRNPLTSIKTFVELIPEKLSNPNFQRDITGYVPKEVDRVNQLIENLIDYAKPRNPNKEVIDVNQLIQACSGLYKPTVEKKGFGLALKVEQNLKIEADKSQMKQVIINFIMNGIEAMEEKSSQTNNFLTLSILGWKDKKNVYIEIVDEGIGMEQEEINSALNPFYTTKIKGTGLGLTLSKQSIEENGGQLMIESKKNQGTRITIIFEGRE</sequence>
<dbReference type="InterPro" id="IPR036097">
    <property type="entry name" value="HisK_dim/P_sf"/>
</dbReference>
<evidence type="ECO:0000256" key="7">
    <source>
        <dbReference type="ARBA" id="ARBA00022840"/>
    </source>
</evidence>
<dbReference type="GO" id="GO:0000155">
    <property type="term" value="F:phosphorelay sensor kinase activity"/>
    <property type="evidence" value="ECO:0007669"/>
    <property type="project" value="InterPro"/>
</dbReference>